<dbReference type="NCBIfam" id="TIGR01179">
    <property type="entry name" value="galE"/>
    <property type="match status" value="1"/>
</dbReference>
<dbReference type="GO" id="GO:0003978">
    <property type="term" value="F:UDP-glucose 4-epimerase activity"/>
    <property type="evidence" value="ECO:0007669"/>
    <property type="project" value="UniProtKB-EC"/>
</dbReference>
<evidence type="ECO:0000256" key="5">
    <source>
        <dbReference type="ARBA" id="ARBA00023235"/>
    </source>
</evidence>
<evidence type="ECO:0000313" key="7">
    <source>
        <dbReference type="EMBL" id="QJH95366.1"/>
    </source>
</evidence>
<organism evidence="7">
    <name type="scientific">viral metagenome</name>
    <dbReference type="NCBI Taxonomy" id="1070528"/>
    <lineage>
        <taxon>unclassified sequences</taxon>
        <taxon>metagenomes</taxon>
        <taxon>organismal metagenomes</taxon>
    </lineage>
</organism>
<protein>
    <recommendedName>
        <fullName evidence="3">UDP-glucose 4-epimerase</fullName>
        <ecNumber evidence="3">5.1.3.2</ecNumber>
    </recommendedName>
</protein>
<dbReference type="GO" id="GO:0005829">
    <property type="term" value="C:cytosol"/>
    <property type="evidence" value="ECO:0007669"/>
    <property type="project" value="TreeGrafter"/>
</dbReference>
<dbReference type="NCBIfam" id="NF007956">
    <property type="entry name" value="PRK10675.1"/>
    <property type="match status" value="1"/>
</dbReference>
<dbReference type="Gene3D" id="3.90.25.10">
    <property type="entry name" value="UDP-galactose 4-epimerase, domain 1"/>
    <property type="match status" value="1"/>
</dbReference>
<dbReference type="InterPro" id="IPR016040">
    <property type="entry name" value="NAD(P)-bd_dom"/>
</dbReference>
<name>A0A6M3XC84_9ZZZZ</name>
<gene>
    <name evidence="7" type="ORF">TM448B00401_0019</name>
</gene>
<evidence type="ECO:0000256" key="2">
    <source>
        <dbReference type="ARBA" id="ARBA00001911"/>
    </source>
</evidence>
<evidence type="ECO:0000256" key="3">
    <source>
        <dbReference type="ARBA" id="ARBA00013189"/>
    </source>
</evidence>
<accession>A0A6M3XC84</accession>
<dbReference type="SUPFAM" id="SSF51735">
    <property type="entry name" value="NAD(P)-binding Rossmann-fold domains"/>
    <property type="match status" value="1"/>
</dbReference>
<evidence type="ECO:0000259" key="6">
    <source>
        <dbReference type="Pfam" id="PF16363"/>
    </source>
</evidence>
<dbReference type="CDD" id="cd05247">
    <property type="entry name" value="UDP_G4E_1_SDR_e"/>
    <property type="match status" value="1"/>
</dbReference>
<dbReference type="Gene3D" id="3.40.50.720">
    <property type="entry name" value="NAD(P)-binding Rossmann-like Domain"/>
    <property type="match status" value="1"/>
</dbReference>
<reference evidence="7" key="1">
    <citation type="submission" date="2020-03" db="EMBL/GenBank/DDBJ databases">
        <title>The deep terrestrial virosphere.</title>
        <authorList>
            <person name="Holmfeldt K."/>
            <person name="Nilsson E."/>
            <person name="Simone D."/>
            <person name="Lopez-Fernandez M."/>
            <person name="Wu X."/>
            <person name="de Brujin I."/>
            <person name="Lundin D."/>
            <person name="Andersson A."/>
            <person name="Bertilsson S."/>
            <person name="Dopson M."/>
        </authorList>
    </citation>
    <scope>NUCLEOTIDE SEQUENCE</scope>
    <source>
        <strain evidence="7">TM448B00401</strain>
    </source>
</reference>
<sequence length="352" mass="37689">MSRNTNILLTGGTGYIGSHTALALTSRGYNVVLLDNLANSSAEVVDAVRTISGRDCTFIEGDIRDGSLLKDVLRKHQIGSVIHFAGLKSVSDSIEDPISYYSTNVVGTLELLAAMASEGISTLVFSSSATVYGVPAYLPIDEAHPTSPVNPYGRSKLHCEEILRDVAAAGDWTIVCLRYFNPAGAHESALLGERPTSRPNNLLPVISEVALGQSATLQVYGNDYDTPDGTGVRDFIHVMDLAEGHEAALRFAETRRGFETFNLGTGQGYSVLEMVQTYEQASGRSIARAFSPRRPGDVASCYADTSKASQILNWQATRSLHQMCASSWAHVSAEAGARVEASGSPLSKIVDQ</sequence>
<feature type="domain" description="NAD(P)-binding" evidence="6">
    <location>
        <begin position="8"/>
        <end position="325"/>
    </location>
</feature>
<dbReference type="EC" id="5.1.3.2" evidence="3"/>
<evidence type="ECO:0000256" key="4">
    <source>
        <dbReference type="ARBA" id="ARBA00023027"/>
    </source>
</evidence>
<comment type="catalytic activity">
    <reaction evidence="1">
        <text>UDP-alpha-D-glucose = UDP-alpha-D-galactose</text>
        <dbReference type="Rhea" id="RHEA:22168"/>
        <dbReference type="ChEBI" id="CHEBI:58885"/>
        <dbReference type="ChEBI" id="CHEBI:66914"/>
        <dbReference type="EC" id="5.1.3.2"/>
    </reaction>
</comment>
<keyword evidence="5" id="KW-0413">Isomerase</keyword>
<comment type="cofactor">
    <cofactor evidence="2">
        <name>NAD(+)</name>
        <dbReference type="ChEBI" id="CHEBI:57540"/>
    </cofactor>
</comment>
<dbReference type="InterPro" id="IPR036291">
    <property type="entry name" value="NAD(P)-bd_dom_sf"/>
</dbReference>
<evidence type="ECO:0000256" key="1">
    <source>
        <dbReference type="ARBA" id="ARBA00000083"/>
    </source>
</evidence>
<proteinExistence type="predicted"/>
<dbReference type="PANTHER" id="PTHR43725:SF47">
    <property type="entry name" value="UDP-GLUCOSE 4-EPIMERASE"/>
    <property type="match status" value="1"/>
</dbReference>
<dbReference type="Pfam" id="PF16363">
    <property type="entry name" value="GDP_Man_Dehyd"/>
    <property type="match status" value="1"/>
</dbReference>
<keyword evidence="4" id="KW-0520">NAD</keyword>
<dbReference type="InterPro" id="IPR005886">
    <property type="entry name" value="UDP_G4E"/>
</dbReference>
<dbReference type="PRINTS" id="PR01713">
    <property type="entry name" value="NUCEPIMERASE"/>
</dbReference>
<dbReference type="GO" id="GO:0006012">
    <property type="term" value="P:galactose metabolic process"/>
    <property type="evidence" value="ECO:0007669"/>
    <property type="project" value="InterPro"/>
</dbReference>
<dbReference type="AlphaFoldDB" id="A0A6M3XC84"/>
<dbReference type="PANTHER" id="PTHR43725">
    <property type="entry name" value="UDP-GLUCOSE 4-EPIMERASE"/>
    <property type="match status" value="1"/>
</dbReference>
<dbReference type="EMBL" id="MT144618">
    <property type="protein sequence ID" value="QJH95366.1"/>
    <property type="molecule type" value="Genomic_DNA"/>
</dbReference>